<feature type="region of interest" description="Disordered" evidence="1">
    <location>
        <begin position="695"/>
        <end position="739"/>
    </location>
</feature>
<dbReference type="PANTHER" id="PTHR31605:SF0">
    <property type="entry name" value="GLYCEROL-3-PHOSPHATE O-ACYLTRANSFERASE 1"/>
    <property type="match status" value="1"/>
</dbReference>
<feature type="transmembrane region" description="Helical" evidence="2">
    <location>
        <begin position="507"/>
        <end position="530"/>
    </location>
</feature>
<sequence length="766" mass="86164">MPHPVLSKKKSSQGQSQGKEEEGKPGDKPGVSANTAPATPAAAFTDYVYEEPSQFRKSFYDFMLWLLWNIFECFFREIRSRGGFKVPGDCPVIFVAAPHANQFVDPIILMEQVRKAIDKRVSFLIAESSLHVRSIGFLARSVMSIGVVRPQDNLAPATGRIRIDPDDYTRVIGIGTKFLSECKPKGLLGLPKSMGNVEIQSVESDTVLYLRRELKSMSKPEVQRVLVHSSRGSTFKYAAKVDQSLVYHKVFEHLAHNNCIGIFPEGGSHDRTDLLPLKAGVAIMALGCLDKHPQSRVKIVPCGMNYFHAHRFRSRAVVEFGDPIEIGPELVEMYRNPDTNREAVKTLLDEITRGLKSVTVTCRDYETLMIVQAMRRLYSTQFQRQLPLSLIVDMNRRIVKGFESHRDEPEVKQLGQDILRYNEHLKYYNVPDHCVSSARVDFMTNLCLLVYRCVFITVALALALPGILMFSPIFLLSNHISKKKARTALAKSSVKIKANDVIATWKILMGMGFAPLLYILWSTIITYVVVARKRYTSHWICVYFITYALCVIVTYSALIVGDRGMDTLKSLRPLYLSLTSPSGLKRLQREREELTQRIVTMMNVFGADVHPDFDSESFAKEYRSDDVLQERKNTEIRRRKLLRRKRERKNAEEESELSSMHDVESELTGADSDAVSLVNSDNSLSNIPLFSSIGRTSRASSTVSTQPSSSVVSAGEATSESEFELGMGEEASAAKTSALSSKIAQAVLNQRAGERVEREQHEQHND</sequence>
<dbReference type="AlphaFoldDB" id="A0AAV5RZL1"/>
<gene>
    <name evidence="4" type="ORF">DAKH74_031030</name>
</gene>
<accession>A0AAV5RZL1</accession>
<dbReference type="Proteomes" id="UP001377567">
    <property type="component" value="Unassembled WGS sequence"/>
</dbReference>
<evidence type="ECO:0000256" key="1">
    <source>
        <dbReference type="SAM" id="MobiDB-lite"/>
    </source>
</evidence>
<evidence type="ECO:0000313" key="4">
    <source>
        <dbReference type="EMBL" id="GMM56487.1"/>
    </source>
</evidence>
<keyword evidence="2" id="KW-0472">Membrane</keyword>
<dbReference type="GO" id="GO:0016287">
    <property type="term" value="F:glycerone-phosphate O-acyltransferase activity"/>
    <property type="evidence" value="ECO:0007669"/>
    <property type="project" value="TreeGrafter"/>
</dbReference>
<dbReference type="InterPro" id="IPR002123">
    <property type="entry name" value="Plipid/glycerol_acylTrfase"/>
</dbReference>
<feature type="domain" description="Phospholipid/glycerol acyltransferase" evidence="3">
    <location>
        <begin position="93"/>
        <end position="307"/>
    </location>
</feature>
<name>A0AAV5RZL1_MAUHU</name>
<feature type="compositionally biased region" description="Basic residues" evidence="1">
    <location>
        <begin position="1"/>
        <end position="11"/>
    </location>
</feature>
<feature type="transmembrane region" description="Helical" evidence="2">
    <location>
        <begin position="536"/>
        <end position="560"/>
    </location>
</feature>
<feature type="compositionally biased region" description="Basic and acidic residues" evidence="1">
    <location>
        <begin position="18"/>
        <end position="27"/>
    </location>
</feature>
<evidence type="ECO:0000313" key="5">
    <source>
        <dbReference type="Proteomes" id="UP001377567"/>
    </source>
</evidence>
<dbReference type="SUPFAM" id="SSF69593">
    <property type="entry name" value="Glycerol-3-phosphate (1)-acyltransferase"/>
    <property type="match status" value="1"/>
</dbReference>
<dbReference type="GO" id="GO:0008654">
    <property type="term" value="P:phospholipid biosynthetic process"/>
    <property type="evidence" value="ECO:0007669"/>
    <property type="project" value="TreeGrafter"/>
</dbReference>
<feature type="region of interest" description="Disordered" evidence="1">
    <location>
        <begin position="645"/>
        <end position="668"/>
    </location>
</feature>
<feature type="compositionally biased region" description="Low complexity" evidence="1">
    <location>
        <begin position="700"/>
        <end position="713"/>
    </location>
</feature>
<keyword evidence="2" id="KW-1133">Transmembrane helix</keyword>
<dbReference type="SMART" id="SM00563">
    <property type="entry name" value="PlsC"/>
    <property type="match status" value="1"/>
</dbReference>
<dbReference type="InterPro" id="IPR052744">
    <property type="entry name" value="GPAT/DAPAT"/>
</dbReference>
<keyword evidence="5" id="KW-1185">Reference proteome</keyword>
<comment type="caution">
    <text evidence="4">The sequence shown here is derived from an EMBL/GenBank/DDBJ whole genome shotgun (WGS) entry which is preliminary data.</text>
</comment>
<dbReference type="Pfam" id="PF01553">
    <property type="entry name" value="Acyltransferase"/>
    <property type="match status" value="1"/>
</dbReference>
<dbReference type="PANTHER" id="PTHR31605">
    <property type="entry name" value="GLYCEROL-3-PHOSPHATE O-ACYLTRANSFERASE 1"/>
    <property type="match status" value="1"/>
</dbReference>
<evidence type="ECO:0000259" key="3">
    <source>
        <dbReference type="SMART" id="SM00563"/>
    </source>
</evidence>
<feature type="transmembrane region" description="Helical" evidence="2">
    <location>
        <begin position="449"/>
        <end position="476"/>
    </location>
</feature>
<proteinExistence type="predicted"/>
<reference evidence="4 5" key="1">
    <citation type="journal article" date="2023" name="Elife">
        <title>Identification of key yeast species and microbe-microbe interactions impacting larval growth of Drosophila in the wild.</title>
        <authorList>
            <person name="Mure A."/>
            <person name="Sugiura Y."/>
            <person name="Maeda R."/>
            <person name="Honda K."/>
            <person name="Sakurai N."/>
            <person name="Takahashi Y."/>
            <person name="Watada M."/>
            <person name="Katoh T."/>
            <person name="Gotoh A."/>
            <person name="Gotoh Y."/>
            <person name="Taniguchi I."/>
            <person name="Nakamura K."/>
            <person name="Hayashi T."/>
            <person name="Katayama T."/>
            <person name="Uemura T."/>
            <person name="Hattori Y."/>
        </authorList>
    </citation>
    <scope>NUCLEOTIDE SEQUENCE [LARGE SCALE GENOMIC DNA]</scope>
    <source>
        <strain evidence="4 5">KH-74</strain>
    </source>
</reference>
<keyword evidence="2" id="KW-0812">Transmembrane</keyword>
<dbReference type="CDD" id="cd07992">
    <property type="entry name" value="LPLAT_AAK14816-like"/>
    <property type="match status" value="1"/>
</dbReference>
<organism evidence="4 5">
    <name type="scientific">Maudiozyma humilis</name>
    <name type="common">Sour dough yeast</name>
    <name type="synonym">Kazachstania humilis</name>
    <dbReference type="NCBI Taxonomy" id="51915"/>
    <lineage>
        <taxon>Eukaryota</taxon>
        <taxon>Fungi</taxon>
        <taxon>Dikarya</taxon>
        <taxon>Ascomycota</taxon>
        <taxon>Saccharomycotina</taxon>
        <taxon>Saccharomycetes</taxon>
        <taxon>Saccharomycetales</taxon>
        <taxon>Saccharomycetaceae</taxon>
        <taxon>Maudiozyma</taxon>
    </lineage>
</organism>
<protein>
    <submittedName>
        <fullName evidence="4">Bifunctional glycerol-3-phosphate/glycerone-phosphate O-acyltransferase</fullName>
    </submittedName>
</protein>
<feature type="region of interest" description="Disordered" evidence="1">
    <location>
        <begin position="1"/>
        <end position="35"/>
    </location>
</feature>
<dbReference type="EMBL" id="BTGD01000008">
    <property type="protein sequence ID" value="GMM56487.1"/>
    <property type="molecule type" value="Genomic_DNA"/>
</dbReference>
<evidence type="ECO:0000256" key="2">
    <source>
        <dbReference type="SAM" id="Phobius"/>
    </source>
</evidence>
<dbReference type="GO" id="GO:0004366">
    <property type="term" value="F:glycerol-3-phosphate O-acyltransferase activity"/>
    <property type="evidence" value="ECO:0007669"/>
    <property type="project" value="TreeGrafter"/>
</dbReference>